<feature type="region of interest" description="Disordered" evidence="1">
    <location>
        <begin position="322"/>
        <end position="374"/>
    </location>
</feature>
<dbReference type="Proteomes" id="UP000187209">
    <property type="component" value="Unassembled WGS sequence"/>
</dbReference>
<feature type="compositionally biased region" description="Basic and acidic residues" evidence="1">
    <location>
        <begin position="343"/>
        <end position="353"/>
    </location>
</feature>
<dbReference type="AlphaFoldDB" id="A0A1R2CTL4"/>
<sequence>MGCNDSRPMKIEVEETVLGPFEDSLGYKGLNSIELDNTFHRYSRQGFITLKHLNQALTVSKIPYTQFSEFYELFELSHSKNIYEKLYSTDLLKTLSLMLSKATNEQKILLLFKNYDIEATKVIDKKTVLIMVYNIFFVVLKMIPNYCKKKNPSNDMIKEYIIKLEKNQKNIMTQIYKGLTKGHSPLKFEDFRKNCLNSSVQDLFSVNLLRKSTAEFDKFSQKNNDLNQSFDISDEDDIDIDSLLDEVLTQNKKKIDLANNVNQFKISMAKALLEKGFHKNGRNNKKADKPEKKKEQINSLGSMSPLDKVIFSEIEEIYSQAFDTQNPGSSSTDKFSNKISQLNKDELERNDSLKKKKNAKKIESNEKKVSRKKK</sequence>
<dbReference type="SUPFAM" id="SSF47473">
    <property type="entry name" value="EF-hand"/>
    <property type="match status" value="1"/>
</dbReference>
<protein>
    <recommendedName>
        <fullName evidence="4">EF-hand domain-containing protein</fullName>
    </recommendedName>
</protein>
<feature type="compositionally biased region" description="Polar residues" evidence="1">
    <location>
        <begin position="322"/>
        <end position="342"/>
    </location>
</feature>
<dbReference type="InterPro" id="IPR011992">
    <property type="entry name" value="EF-hand-dom_pair"/>
</dbReference>
<organism evidence="2 3">
    <name type="scientific">Stentor coeruleus</name>
    <dbReference type="NCBI Taxonomy" id="5963"/>
    <lineage>
        <taxon>Eukaryota</taxon>
        <taxon>Sar</taxon>
        <taxon>Alveolata</taxon>
        <taxon>Ciliophora</taxon>
        <taxon>Postciliodesmatophora</taxon>
        <taxon>Heterotrichea</taxon>
        <taxon>Heterotrichida</taxon>
        <taxon>Stentoridae</taxon>
        <taxon>Stentor</taxon>
    </lineage>
</organism>
<feature type="region of interest" description="Disordered" evidence="1">
    <location>
        <begin position="277"/>
        <end position="299"/>
    </location>
</feature>
<comment type="caution">
    <text evidence="2">The sequence shown here is derived from an EMBL/GenBank/DDBJ whole genome shotgun (WGS) entry which is preliminary data.</text>
</comment>
<name>A0A1R2CTL4_9CILI</name>
<keyword evidence="3" id="KW-1185">Reference proteome</keyword>
<proteinExistence type="predicted"/>
<evidence type="ECO:0008006" key="4">
    <source>
        <dbReference type="Google" id="ProtNLM"/>
    </source>
</evidence>
<evidence type="ECO:0000313" key="3">
    <source>
        <dbReference type="Proteomes" id="UP000187209"/>
    </source>
</evidence>
<dbReference type="EMBL" id="MPUH01000063">
    <property type="protein sequence ID" value="OMJ92366.1"/>
    <property type="molecule type" value="Genomic_DNA"/>
</dbReference>
<gene>
    <name evidence="2" type="ORF">SteCoe_4919</name>
</gene>
<feature type="compositionally biased region" description="Basic and acidic residues" evidence="1">
    <location>
        <begin position="285"/>
        <end position="296"/>
    </location>
</feature>
<reference evidence="2 3" key="1">
    <citation type="submission" date="2016-11" db="EMBL/GenBank/DDBJ databases">
        <title>The macronuclear genome of Stentor coeruleus: a giant cell with tiny introns.</title>
        <authorList>
            <person name="Slabodnick M."/>
            <person name="Ruby J.G."/>
            <person name="Reiff S.B."/>
            <person name="Swart E.C."/>
            <person name="Gosai S."/>
            <person name="Prabakaran S."/>
            <person name="Witkowska E."/>
            <person name="Larue G.E."/>
            <person name="Fisher S."/>
            <person name="Freeman R.M."/>
            <person name="Gunawardena J."/>
            <person name="Chu W."/>
            <person name="Stover N.A."/>
            <person name="Gregory B.D."/>
            <person name="Nowacki M."/>
            <person name="Derisi J."/>
            <person name="Roy S.W."/>
            <person name="Marshall W.F."/>
            <person name="Sood P."/>
        </authorList>
    </citation>
    <scope>NUCLEOTIDE SEQUENCE [LARGE SCALE GENOMIC DNA]</scope>
    <source>
        <strain evidence="2">WM001</strain>
    </source>
</reference>
<accession>A0A1R2CTL4</accession>
<evidence type="ECO:0000313" key="2">
    <source>
        <dbReference type="EMBL" id="OMJ92366.1"/>
    </source>
</evidence>
<evidence type="ECO:0000256" key="1">
    <source>
        <dbReference type="SAM" id="MobiDB-lite"/>
    </source>
</evidence>